<feature type="transmembrane region" description="Helical" evidence="7">
    <location>
        <begin position="281"/>
        <end position="299"/>
    </location>
</feature>
<protein>
    <submittedName>
        <fullName evidence="9">EamA family transporter</fullName>
    </submittedName>
</protein>
<feature type="transmembrane region" description="Helical" evidence="7">
    <location>
        <begin position="202"/>
        <end position="221"/>
    </location>
</feature>
<dbReference type="GO" id="GO:0005886">
    <property type="term" value="C:plasma membrane"/>
    <property type="evidence" value="ECO:0007669"/>
    <property type="project" value="UniProtKB-SubCell"/>
</dbReference>
<dbReference type="InterPro" id="IPR037185">
    <property type="entry name" value="EmrE-like"/>
</dbReference>
<feature type="transmembrane region" description="Helical" evidence="7">
    <location>
        <begin position="81"/>
        <end position="101"/>
    </location>
</feature>
<feature type="domain" description="EamA" evidence="8">
    <location>
        <begin position="167"/>
        <end position="296"/>
    </location>
</feature>
<feature type="region of interest" description="Disordered" evidence="6">
    <location>
        <begin position="316"/>
        <end position="363"/>
    </location>
</feature>
<dbReference type="KEGG" id="shyd:CJD35_05365"/>
<feature type="transmembrane region" description="Helical" evidence="7">
    <location>
        <begin position="135"/>
        <end position="154"/>
    </location>
</feature>
<proteinExistence type="predicted"/>
<feature type="compositionally biased region" description="Basic and acidic residues" evidence="6">
    <location>
        <begin position="316"/>
        <end position="338"/>
    </location>
</feature>
<evidence type="ECO:0000256" key="6">
    <source>
        <dbReference type="SAM" id="MobiDB-lite"/>
    </source>
</evidence>
<feature type="transmembrane region" description="Helical" evidence="7">
    <location>
        <begin position="227"/>
        <end position="251"/>
    </location>
</feature>
<dbReference type="AlphaFoldDB" id="A0A249MRX3"/>
<feature type="compositionally biased region" description="Basic residues" evidence="6">
    <location>
        <begin position="339"/>
        <end position="363"/>
    </location>
</feature>
<organism evidence="9 10">
    <name type="scientific">Sphingobium xenophagum</name>
    <dbReference type="NCBI Taxonomy" id="121428"/>
    <lineage>
        <taxon>Bacteria</taxon>
        <taxon>Pseudomonadati</taxon>
        <taxon>Pseudomonadota</taxon>
        <taxon>Alphaproteobacteria</taxon>
        <taxon>Sphingomonadales</taxon>
        <taxon>Sphingomonadaceae</taxon>
        <taxon>Sphingobium</taxon>
    </lineage>
</organism>
<keyword evidence="5 7" id="KW-0472">Membrane</keyword>
<comment type="subcellular location">
    <subcellularLocation>
        <location evidence="1">Cell membrane</location>
        <topology evidence="1">Multi-pass membrane protein</topology>
    </subcellularLocation>
</comment>
<dbReference type="SUPFAM" id="SSF103481">
    <property type="entry name" value="Multidrug resistance efflux transporter EmrE"/>
    <property type="match status" value="2"/>
</dbReference>
<reference evidence="9 10" key="1">
    <citation type="submission" date="2017-08" db="EMBL/GenBank/DDBJ databases">
        <title>Whole Genome Sequence of Sphingobium hydrophobicum C1: Insights into Adaption to the Electronic-waste Contaminated Sediment.</title>
        <authorList>
            <person name="Song D."/>
            <person name="Chen X."/>
            <person name="Xu M."/>
        </authorList>
    </citation>
    <scope>NUCLEOTIDE SEQUENCE [LARGE SCALE GENOMIC DNA]</scope>
    <source>
        <strain evidence="9 10">C1</strain>
    </source>
</reference>
<dbReference type="InterPro" id="IPR000620">
    <property type="entry name" value="EamA_dom"/>
</dbReference>
<dbReference type="Proteomes" id="UP000217141">
    <property type="component" value="Chromosome I"/>
</dbReference>
<evidence type="ECO:0000256" key="5">
    <source>
        <dbReference type="ARBA" id="ARBA00023136"/>
    </source>
</evidence>
<feature type="transmembrane region" description="Helical" evidence="7">
    <location>
        <begin position="107"/>
        <end position="128"/>
    </location>
</feature>
<dbReference type="InterPro" id="IPR051258">
    <property type="entry name" value="Diverse_Substrate_Transporter"/>
</dbReference>
<feature type="transmembrane region" description="Helical" evidence="7">
    <location>
        <begin position="160"/>
        <end position="181"/>
    </location>
</feature>
<gene>
    <name evidence="9" type="ORF">CJD35_05365</name>
</gene>
<evidence type="ECO:0000256" key="3">
    <source>
        <dbReference type="ARBA" id="ARBA00022692"/>
    </source>
</evidence>
<dbReference type="Pfam" id="PF00892">
    <property type="entry name" value="EamA"/>
    <property type="match status" value="2"/>
</dbReference>
<accession>A0A249MRX3</accession>
<feature type="domain" description="EamA" evidence="8">
    <location>
        <begin position="11"/>
        <end position="151"/>
    </location>
</feature>
<evidence type="ECO:0000256" key="2">
    <source>
        <dbReference type="ARBA" id="ARBA00022475"/>
    </source>
</evidence>
<keyword evidence="3 7" id="KW-0812">Transmembrane</keyword>
<dbReference type="EMBL" id="CP022745">
    <property type="protein sequence ID" value="ASY43944.1"/>
    <property type="molecule type" value="Genomic_DNA"/>
</dbReference>
<evidence type="ECO:0000313" key="9">
    <source>
        <dbReference type="EMBL" id="ASY43944.1"/>
    </source>
</evidence>
<keyword evidence="2" id="KW-1003">Cell membrane</keyword>
<evidence type="ECO:0000256" key="4">
    <source>
        <dbReference type="ARBA" id="ARBA00022989"/>
    </source>
</evidence>
<keyword evidence="4 7" id="KW-1133">Transmembrane helix</keyword>
<feature type="transmembrane region" description="Helical" evidence="7">
    <location>
        <begin position="258"/>
        <end position="275"/>
    </location>
</feature>
<dbReference type="PANTHER" id="PTHR42920">
    <property type="entry name" value="OS03G0707200 PROTEIN-RELATED"/>
    <property type="match status" value="1"/>
</dbReference>
<sequence>MMSVRSWVAWPGAPLAIGSAALFGASTPLAKALLGGGVSPWLLAGLLYLGSGIGLAIVTLGRRAIGRPTSEAPLARRDWGWMALVILFGGVAGPLLLMIGLTTTPASSAALLLNLEGLATMAIAWAVFRENVDRRLMLGALTILAGAVILSWQGGSGAGAGFSGLGLGALAIAGACLAWGVDNNLTRKVSGSDPVQIAMVKGLAAGAVNLILAVALGARLPELSLTLAAGVVGFLGYGVSLVLFVLALRFLGTARTGAYFSTAPFIGALLALLLFGEAVTIQLGVAAVLMGIGLWLHLVERHDHEHLHEPLAHTHAHVHDEHHQHAHGPGEPRGEPHVHGHAHNRLVHGHPHYPDLHHRHGHG</sequence>
<evidence type="ECO:0000259" key="8">
    <source>
        <dbReference type="Pfam" id="PF00892"/>
    </source>
</evidence>
<name>A0A249MRX3_SPHXE</name>
<dbReference type="Gene3D" id="1.10.3730.20">
    <property type="match status" value="1"/>
</dbReference>
<evidence type="ECO:0000256" key="1">
    <source>
        <dbReference type="ARBA" id="ARBA00004651"/>
    </source>
</evidence>
<evidence type="ECO:0000256" key="7">
    <source>
        <dbReference type="SAM" id="Phobius"/>
    </source>
</evidence>
<evidence type="ECO:0000313" key="10">
    <source>
        <dbReference type="Proteomes" id="UP000217141"/>
    </source>
</evidence>
<feature type="transmembrane region" description="Helical" evidence="7">
    <location>
        <begin position="40"/>
        <end position="60"/>
    </location>
</feature>
<dbReference type="PANTHER" id="PTHR42920:SF11">
    <property type="entry name" value="INNER MEMBRANE PROTEIN YTFF"/>
    <property type="match status" value="1"/>
</dbReference>